<dbReference type="STRING" id="329046.A0A1Y2BZC4"/>
<evidence type="ECO:0000256" key="1">
    <source>
        <dbReference type="SAM" id="Phobius"/>
    </source>
</evidence>
<evidence type="ECO:0000313" key="2">
    <source>
        <dbReference type="EMBL" id="ORY40120.1"/>
    </source>
</evidence>
<accession>A0A1Y2BZC4</accession>
<sequence length="267" mass="29491">MDRKEKSGVNLTTRQLGLVAKWYPFQKEVEQLVPQGKPGRKHRPMLRLERRKGVYLEKRKLLPAFAKSIHVWGFVVGTVISGEFVGFNSAYAYGLGSMIVAHVFTSLLMITVSLTLTELATAMPFASGSASYANAAFHGSVACIIGYAYTFDMVFIGAEATNFVGIAFQTIFNTELQYNVLYWIASVLLCSVINLSPKLTLNLLVCLSAISCLLAVIPLCVVSQNFDFSSVFNTTITYSDGTTAVSTAFLPYGIKVLFYRCRIRYTC</sequence>
<organism evidence="2 3">
    <name type="scientific">Rhizoclosmatium globosum</name>
    <dbReference type="NCBI Taxonomy" id="329046"/>
    <lineage>
        <taxon>Eukaryota</taxon>
        <taxon>Fungi</taxon>
        <taxon>Fungi incertae sedis</taxon>
        <taxon>Chytridiomycota</taxon>
        <taxon>Chytridiomycota incertae sedis</taxon>
        <taxon>Chytridiomycetes</taxon>
        <taxon>Chytridiales</taxon>
        <taxon>Chytriomycetaceae</taxon>
        <taxon>Rhizoclosmatium</taxon>
    </lineage>
</organism>
<keyword evidence="1" id="KW-0812">Transmembrane</keyword>
<protein>
    <recommendedName>
        <fullName evidence="4">Amino acid permease/ SLC12A domain-containing protein</fullName>
    </recommendedName>
</protein>
<gene>
    <name evidence="2" type="ORF">BCR33DRAFT_370086</name>
</gene>
<comment type="caution">
    <text evidence="2">The sequence shown here is derived from an EMBL/GenBank/DDBJ whole genome shotgun (WGS) entry which is preliminary data.</text>
</comment>
<feature type="transmembrane region" description="Helical" evidence="1">
    <location>
        <begin position="99"/>
        <end position="120"/>
    </location>
</feature>
<keyword evidence="3" id="KW-1185">Reference proteome</keyword>
<feature type="transmembrane region" description="Helical" evidence="1">
    <location>
        <begin position="69"/>
        <end position="93"/>
    </location>
</feature>
<dbReference type="Gene3D" id="1.20.1740.10">
    <property type="entry name" value="Amino acid/polyamine transporter I"/>
    <property type="match status" value="1"/>
</dbReference>
<feature type="transmembrane region" description="Helical" evidence="1">
    <location>
        <begin position="236"/>
        <end position="254"/>
    </location>
</feature>
<feature type="transmembrane region" description="Helical" evidence="1">
    <location>
        <begin position="203"/>
        <end position="224"/>
    </location>
</feature>
<keyword evidence="1" id="KW-0472">Membrane</keyword>
<evidence type="ECO:0008006" key="4">
    <source>
        <dbReference type="Google" id="ProtNLM"/>
    </source>
</evidence>
<proteinExistence type="predicted"/>
<dbReference type="Proteomes" id="UP000193642">
    <property type="component" value="Unassembled WGS sequence"/>
</dbReference>
<evidence type="ECO:0000313" key="3">
    <source>
        <dbReference type="Proteomes" id="UP000193642"/>
    </source>
</evidence>
<feature type="transmembrane region" description="Helical" evidence="1">
    <location>
        <begin position="132"/>
        <end position="156"/>
    </location>
</feature>
<dbReference type="AlphaFoldDB" id="A0A1Y2BZC4"/>
<keyword evidence="1" id="KW-1133">Transmembrane helix</keyword>
<dbReference type="OrthoDB" id="3900342at2759"/>
<name>A0A1Y2BZC4_9FUNG</name>
<reference evidence="2 3" key="1">
    <citation type="submission" date="2016-07" db="EMBL/GenBank/DDBJ databases">
        <title>Pervasive Adenine N6-methylation of Active Genes in Fungi.</title>
        <authorList>
            <consortium name="DOE Joint Genome Institute"/>
            <person name="Mondo S.J."/>
            <person name="Dannebaum R.O."/>
            <person name="Kuo R.C."/>
            <person name="Labutti K."/>
            <person name="Haridas S."/>
            <person name="Kuo A."/>
            <person name="Salamov A."/>
            <person name="Ahrendt S.R."/>
            <person name="Lipzen A."/>
            <person name="Sullivan W."/>
            <person name="Andreopoulos W.B."/>
            <person name="Clum A."/>
            <person name="Lindquist E."/>
            <person name="Daum C."/>
            <person name="Ramamoorthy G.K."/>
            <person name="Gryganskyi A."/>
            <person name="Culley D."/>
            <person name="Magnuson J.K."/>
            <person name="James T.Y."/>
            <person name="O'Malley M.A."/>
            <person name="Stajich J.E."/>
            <person name="Spatafora J.W."/>
            <person name="Visel A."/>
            <person name="Grigoriev I.V."/>
        </authorList>
    </citation>
    <scope>NUCLEOTIDE SEQUENCE [LARGE SCALE GENOMIC DNA]</scope>
    <source>
        <strain evidence="2 3">JEL800</strain>
    </source>
</reference>
<dbReference type="EMBL" id="MCGO01000036">
    <property type="protein sequence ID" value="ORY40120.1"/>
    <property type="molecule type" value="Genomic_DNA"/>
</dbReference>
<feature type="transmembrane region" description="Helical" evidence="1">
    <location>
        <begin position="176"/>
        <end position="196"/>
    </location>
</feature>